<feature type="transmembrane region" description="Helical" evidence="4">
    <location>
        <begin position="31"/>
        <end position="54"/>
    </location>
</feature>
<evidence type="ECO:0000259" key="5">
    <source>
        <dbReference type="PROSITE" id="PS50111"/>
    </source>
</evidence>
<keyword evidence="4" id="KW-0812">Transmembrane</keyword>
<dbReference type="AlphaFoldDB" id="A0A285N1L3"/>
<dbReference type="PROSITE" id="PS50885">
    <property type="entry name" value="HAMP"/>
    <property type="match status" value="2"/>
</dbReference>
<dbReference type="SUPFAM" id="SSF58104">
    <property type="entry name" value="Methyl-accepting chemotaxis protein (MCP) signaling domain"/>
    <property type="match status" value="1"/>
</dbReference>
<dbReference type="GO" id="GO:0016020">
    <property type="term" value="C:membrane"/>
    <property type="evidence" value="ECO:0007669"/>
    <property type="project" value="InterPro"/>
</dbReference>
<evidence type="ECO:0000313" key="8">
    <source>
        <dbReference type="Proteomes" id="UP000219453"/>
    </source>
</evidence>
<feature type="transmembrane region" description="Helical" evidence="4">
    <location>
        <begin position="66"/>
        <end position="89"/>
    </location>
</feature>
<dbReference type="PANTHER" id="PTHR32089">
    <property type="entry name" value="METHYL-ACCEPTING CHEMOTAXIS PROTEIN MCPB"/>
    <property type="match status" value="1"/>
</dbReference>
<dbReference type="EMBL" id="OBEJ01000001">
    <property type="protein sequence ID" value="SNZ03365.1"/>
    <property type="molecule type" value="Genomic_DNA"/>
</dbReference>
<dbReference type="Proteomes" id="UP000219453">
    <property type="component" value="Unassembled WGS sequence"/>
</dbReference>
<gene>
    <name evidence="7" type="ORF">SAMN06269185_0258</name>
</gene>
<keyword evidence="4" id="KW-0472">Membrane</keyword>
<dbReference type="PANTHER" id="PTHR32089:SF112">
    <property type="entry name" value="LYSOZYME-LIKE PROTEIN-RELATED"/>
    <property type="match status" value="1"/>
</dbReference>
<keyword evidence="8" id="KW-1185">Reference proteome</keyword>
<dbReference type="SMART" id="SM00304">
    <property type="entry name" value="HAMP"/>
    <property type="match status" value="3"/>
</dbReference>
<proteinExistence type="inferred from homology"/>
<feature type="domain" description="HAMP" evidence="6">
    <location>
        <begin position="151"/>
        <end position="204"/>
    </location>
</feature>
<keyword evidence="1 3" id="KW-0807">Transducer</keyword>
<reference evidence="8" key="1">
    <citation type="submission" date="2017-09" db="EMBL/GenBank/DDBJ databases">
        <authorList>
            <person name="Varghese N."/>
            <person name="Submissions S."/>
        </authorList>
    </citation>
    <scope>NUCLEOTIDE SEQUENCE [LARGE SCALE GENOMIC DNA]</scope>
    <source>
        <strain evidence="8">DSM 27208</strain>
    </source>
</reference>
<protein>
    <submittedName>
        <fullName evidence="7">Methyl-accepting chemotaxis protein</fullName>
    </submittedName>
</protein>
<evidence type="ECO:0000313" key="7">
    <source>
        <dbReference type="EMBL" id="SNZ03365.1"/>
    </source>
</evidence>
<evidence type="ECO:0000259" key="6">
    <source>
        <dbReference type="PROSITE" id="PS50885"/>
    </source>
</evidence>
<dbReference type="Gene3D" id="1.10.287.950">
    <property type="entry name" value="Methyl-accepting chemotaxis protein"/>
    <property type="match status" value="1"/>
</dbReference>
<dbReference type="Pfam" id="PF00015">
    <property type="entry name" value="MCPsignal"/>
    <property type="match status" value="1"/>
</dbReference>
<dbReference type="GO" id="GO:0007165">
    <property type="term" value="P:signal transduction"/>
    <property type="evidence" value="ECO:0007669"/>
    <property type="project" value="UniProtKB-KW"/>
</dbReference>
<dbReference type="InterPro" id="IPR004089">
    <property type="entry name" value="MCPsignal_dom"/>
</dbReference>
<keyword evidence="4" id="KW-1133">Transmembrane helix</keyword>
<sequence length="521" mass="55705">MPVAFSRALARDLAPEVRRQVDPRTSITGQLLAVGLALAGLVLLLLTGAVWWVTTRLAATTAQADAVFGGAVLLLGVFVTTEAFALAAVRQSIVGGLRTLDSRTQAVVERGRFDGEFEIDRDDEIGRLSWNVAELRNELDAQVDAVESLNRDLASVATSQSRTLAACERGDLTRRMDEDTDIPQFDAMALNFNSMMDRTERLVGEVRSFSRTVSEAATATADSVQSARTAAADIVASTESISDGVSEQHRRVDRTAAATGDLSASIEEIAGEADAVAKRSERAARTTREGGAAAEEALGELDAIREQTDRSVADVAALHEMMDDISETTDRIAEMAKRSNKIAINAQIESARSSGGDAAHIISSRIKKLADDTGDAADEIDGLVESLEAQTEAALAGIRETETAVERGAETIETAFDALEDVETAVEDTRVGVEEIDDATDRQADRAQEVAHAVEQVRQIGEATAEEAGEVAERTHEQRSAIDAVNRRIERLSAAADDLDERLDAFTVGQATDATRRRGAA</sequence>
<dbReference type="InterPro" id="IPR003660">
    <property type="entry name" value="HAMP_dom"/>
</dbReference>
<name>A0A285N1L3_NATPI</name>
<feature type="domain" description="HAMP" evidence="6">
    <location>
        <begin position="91"/>
        <end position="144"/>
    </location>
</feature>
<dbReference type="OrthoDB" id="8523at2157"/>
<dbReference type="SMART" id="SM00283">
    <property type="entry name" value="MA"/>
    <property type="match status" value="1"/>
</dbReference>
<dbReference type="RefSeq" id="WP_097007311.1">
    <property type="nucleotide sequence ID" value="NZ_OBEJ01000001.1"/>
</dbReference>
<accession>A0A285N1L3</accession>
<evidence type="ECO:0000256" key="1">
    <source>
        <dbReference type="ARBA" id="ARBA00023224"/>
    </source>
</evidence>
<dbReference type="Gene3D" id="6.10.250.1910">
    <property type="match status" value="1"/>
</dbReference>
<evidence type="ECO:0000256" key="2">
    <source>
        <dbReference type="ARBA" id="ARBA00029447"/>
    </source>
</evidence>
<evidence type="ECO:0000256" key="3">
    <source>
        <dbReference type="PROSITE-ProRule" id="PRU00284"/>
    </source>
</evidence>
<organism evidence="7 8">
    <name type="scientific">Natronoarchaeum philippinense</name>
    <dbReference type="NCBI Taxonomy" id="558529"/>
    <lineage>
        <taxon>Archaea</taxon>
        <taxon>Methanobacteriati</taxon>
        <taxon>Methanobacteriota</taxon>
        <taxon>Stenosarchaea group</taxon>
        <taxon>Halobacteria</taxon>
        <taxon>Halobacteriales</taxon>
        <taxon>Natronoarchaeaceae</taxon>
    </lineage>
</organism>
<dbReference type="PROSITE" id="PS50111">
    <property type="entry name" value="CHEMOTAXIS_TRANSDUC_2"/>
    <property type="match status" value="1"/>
</dbReference>
<feature type="domain" description="Methyl-accepting transducer" evidence="5">
    <location>
        <begin position="223"/>
        <end position="458"/>
    </location>
</feature>
<comment type="similarity">
    <text evidence="2">Belongs to the methyl-accepting chemotaxis (MCP) protein family.</text>
</comment>
<evidence type="ECO:0000256" key="4">
    <source>
        <dbReference type="SAM" id="Phobius"/>
    </source>
</evidence>